<evidence type="ECO:0000313" key="2">
    <source>
        <dbReference type="EMBL" id="RBP45861.1"/>
    </source>
</evidence>
<dbReference type="RefSeq" id="WP_113957428.1">
    <property type="nucleotide sequence ID" value="NZ_QNRR01000002.1"/>
</dbReference>
<accession>A0A366HQD4</accession>
<organism evidence="2 3">
    <name type="scientific">Roseimicrobium gellanilyticum</name>
    <dbReference type="NCBI Taxonomy" id="748857"/>
    <lineage>
        <taxon>Bacteria</taxon>
        <taxon>Pseudomonadati</taxon>
        <taxon>Verrucomicrobiota</taxon>
        <taxon>Verrucomicrobiia</taxon>
        <taxon>Verrucomicrobiales</taxon>
        <taxon>Verrucomicrobiaceae</taxon>
        <taxon>Roseimicrobium</taxon>
    </lineage>
</organism>
<proteinExistence type="predicted"/>
<dbReference type="EMBL" id="QNRR01000002">
    <property type="protein sequence ID" value="RBP45861.1"/>
    <property type="molecule type" value="Genomic_DNA"/>
</dbReference>
<protein>
    <submittedName>
        <fullName evidence="2">Uncharacterized protein</fullName>
    </submittedName>
</protein>
<feature type="compositionally biased region" description="Pro residues" evidence="1">
    <location>
        <begin position="233"/>
        <end position="244"/>
    </location>
</feature>
<feature type="region of interest" description="Disordered" evidence="1">
    <location>
        <begin position="226"/>
        <end position="259"/>
    </location>
</feature>
<gene>
    <name evidence="2" type="ORF">DES53_102245</name>
</gene>
<keyword evidence="3" id="KW-1185">Reference proteome</keyword>
<sequence>MPSPHAIQAIERLRESWFINWMVRGSIHDPSMGGHEHHPNWRLFGAMERYLSVQQICHAGDTLNTYCDSMLAEILHAAPAEWENVKRLLKGKNLLETVERLRNHRQLGAREAIRDGIATYWSPESDIVVILRNKLVHQGGHDKEREVEKMVASKNGQACIIQPVDLPPDVVPISYNGDELVVDAQTGVWACRHIQNHVHLMDQDLCHRFSLPTKRHRSRPLSFTGYASQKTLPFPPGTPLPTDAPPERPGEVPSTPEIAPDYSMLMDEKEITCAQTRLRFRNELDQIFRTYCDESGVAIVGIAGGMPGSLMPHTIRWHDLSLVYHLQEQDRSRDKSCRVEVRIREKNLEPFLTIFGHNSQMRDFMLPAGFEQGIEYLKECVDRALQS</sequence>
<dbReference type="AlphaFoldDB" id="A0A366HQD4"/>
<dbReference type="Proteomes" id="UP000253426">
    <property type="component" value="Unassembled WGS sequence"/>
</dbReference>
<name>A0A366HQD4_9BACT</name>
<comment type="caution">
    <text evidence="2">The sequence shown here is derived from an EMBL/GenBank/DDBJ whole genome shotgun (WGS) entry which is preliminary data.</text>
</comment>
<reference evidence="2 3" key="1">
    <citation type="submission" date="2018-06" db="EMBL/GenBank/DDBJ databases">
        <title>Genomic Encyclopedia of Type Strains, Phase IV (KMG-IV): sequencing the most valuable type-strain genomes for metagenomic binning, comparative biology and taxonomic classification.</title>
        <authorList>
            <person name="Goeker M."/>
        </authorList>
    </citation>
    <scope>NUCLEOTIDE SEQUENCE [LARGE SCALE GENOMIC DNA]</scope>
    <source>
        <strain evidence="2 3">DSM 25532</strain>
    </source>
</reference>
<evidence type="ECO:0000256" key="1">
    <source>
        <dbReference type="SAM" id="MobiDB-lite"/>
    </source>
</evidence>
<evidence type="ECO:0000313" key="3">
    <source>
        <dbReference type="Proteomes" id="UP000253426"/>
    </source>
</evidence>